<dbReference type="EMBL" id="CP019154">
    <property type="protein sequence ID" value="AUG46415.1"/>
    <property type="molecule type" value="Genomic_DNA"/>
</dbReference>
<dbReference type="Proteomes" id="UP000242917">
    <property type="component" value="Chromosome I"/>
</dbReference>
<evidence type="ECO:0000313" key="2">
    <source>
        <dbReference type="Proteomes" id="UP000242917"/>
    </source>
</evidence>
<name>A0A2H4ZVB4_9EURY</name>
<dbReference type="AlphaFoldDB" id="A0A2H4ZVB4"/>
<dbReference type="Gene3D" id="3.40.50.300">
    <property type="entry name" value="P-loop containing nucleotide triphosphate hydrolases"/>
    <property type="match status" value="1"/>
</dbReference>
<proteinExistence type="predicted"/>
<sequence>MDIDLSEISVILGQKNSGKSVLFEHLLTQTERYICIDPNAEHGPPGAVFPDNPGDVLDHWMRGNTQQVIRENPFTEDVLDEYLRAFGQLKRCYLYLDEAHNWMSAHHIPEVLQHLVKWHVTHANCGLVLAAHKAKEVHDQIWTQTDNYLIFAYGDHEDSKFSKVSIPDKHRVTEMDPNAYQFLTYKDVAGASSTIRGPVEIPAHLR</sequence>
<dbReference type="OrthoDB" id="263152at2157"/>
<protein>
    <recommendedName>
        <fullName evidence="3">Zona occludens toxin N-terminal domain-containing protein</fullName>
    </recommendedName>
</protein>
<keyword evidence="2" id="KW-1185">Reference proteome</keyword>
<dbReference type="KEGG" id="hta:BVU17_02340"/>
<gene>
    <name evidence="1" type="ORF">BVU17_02340</name>
</gene>
<dbReference type="SUPFAM" id="SSF52540">
    <property type="entry name" value="P-loop containing nucleoside triphosphate hydrolases"/>
    <property type="match status" value="1"/>
</dbReference>
<evidence type="ECO:0008006" key="3">
    <source>
        <dbReference type="Google" id="ProtNLM"/>
    </source>
</evidence>
<organism evidence="1 2">
    <name type="scientific">Haloarcula taiwanensis</name>
    <dbReference type="NCBI Taxonomy" id="1932004"/>
    <lineage>
        <taxon>Archaea</taxon>
        <taxon>Methanobacteriati</taxon>
        <taxon>Methanobacteriota</taxon>
        <taxon>Stenosarchaea group</taxon>
        <taxon>Halobacteria</taxon>
        <taxon>Halobacteriales</taxon>
        <taxon>Haloarculaceae</taxon>
        <taxon>Haloarcula</taxon>
    </lineage>
</organism>
<reference evidence="1 2" key="1">
    <citation type="submission" date="2017-01" db="EMBL/GenBank/DDBJ databases">
        <title>A Red Light-Sensitive Sensory Rhodopsin I From Haloarcula taiwanensis, A New Haloarchaeon Isolated From Taiwan.</title>
        <authorList>
            <person name="Yang C.-S."/>
            <person name="Han Y.-A."/>
            <person name="Chen P.-C."/>
            <person name="Ng W.V."/>
            <person name="Chen T.-W."/>
        </authorList>
    </citation>
    <scope>NUCLEOTIDE SEQUENCE [LARGE SCALE GENOMIC DNA]</scope>
    <source>
        <strain evidence="1 2">Taiwanensis</strain>
    </source>
</reference>
<dbReference type="InterPro" id="IPR027417">
    <property type="entry name" value="P-loop_NTPase"/>
</dbReference>
<evidence type="ECO:0000313" key="1">
    <source>
        <dbReference type="EMBL" id="AUG46415.1"/>
    </source>
</evidence>
<accession>A0A2H4ZVB4</accession>